<dbReference type="KEGG" id="sulj:SJPD1_1430"/>
<dbReference type="AlphaFoldDB" id="A0A290HVZ8"/>
<dbReference type="InterPro" id="IPR039376">
    <property type="entry name" value="Ferritin_CCC1_N"/>
</dbReference>
<dbReference type="Proteomes" id="UP000217349">
    <property type="component" value="Chromosome"/>
</dbReference>
<dbReference type="SUPFAM" id="SSF47240">
    <property type="entry name" value="Ferritin-like"/>
    <property type="match status" value="1"/>
</dbReference>
<name>A0A290HVZ8_9BACT</name>
<feature type="transmembrane region" description="Helical" evidence="1">
    <location>
        <begin position="132"/>
        <end position="158"/>
    </location>
</feature>
<feature type="transmembrane region" description="Helical" evidence="1">
    <location>
        <begin position="199"/>
        <end position="224"/>
    </location>
</feature>
<keyword evidence="1" id="KW-0812">Transmembrane</keyword>
<dbReference type="CDD" id="cd01044">
    <property type="entry name" value="Ferritin_CCC1_N"/>
    <property type="match status" value="1"/>
</dbReference>
<dbReference type="InterPro" id="IPR009078">
    <property type="entry name" value="Ferritin-like_SF"/>
</dbReference>
<evidence type="ECO:0000313" key="3">
    <source>
        <dbReference type="Proteomes" id="UP000217349"/>
    </source>
</evidence>
<feature type="transmembrane region" description="Helical" evidence="1">
    <location>
        <begin position="230"/>
        <end position="252"/>
    </location>
</feature>
<protein>
    <submittedName>
        <fullName evidence="2">Ferritin-like protein</fullName>
    </submittedName>
</protein>
<feature type="transmembrane region" description="Helical" evidence="1">
    <location>
        <begin position="164"/>
        <end position="187"/>
    </location>
</feature>
<feature type="transmembrane region" description="Helical" evidence="1">
    <location>
        <begin position="264"/>
        <end position="282"/>
    </location>
</feature>
<sequence>MTHGINVKKALKQQQNELDDFTIYSMLSTSDKNGANQIIFRKIADEEKRHYLYLKMYTQKELQPRPHVVFFYLFLSKIVGISFTLKFLEKREEGAKAFYQELIAIDPKAQGIFEQEMHHEIELIDMLHDKKLLYAGAIVLGMNDALVELTGTLSGIALAFDRSIVVGVTGLIMGIAAALSMAGSAYLESKENIGDEVKPLTYALYTGISYILTTALLVAPFFIINQISVAIIWMFIGAILTIFLYNFYISVAKDLSFWLRVREMSYITFGVALISFGIGYVVKHYFGIEI</sequence>
<organism evidence="2 3">
    <name type="scientific">Sulfurospirillum diekertiae</name>
    <dbReference type="NCBI Taxonomy" id="1854492"/>
    <lineage>
        <taxon>Bacteria</taxon>
        <taxon>Pseudomonadati</taxon>
        <taxon>Campylobacterota</taxon>
        <taxon>Epsilonproteobacteria</taxon>
        <taxon>Campylobacterales</taxon>
        <taxon>Sulfurospirillaceae</taxon>
        <taxon>Sulfurospirillum</taxon>
    </lineage>
</organism>
<accession>A0A290HVZ8</accession>
<keyword evidence="1" id="KW-1133">Transmembrane helix</keyword>
<dbReference type="OrthoDB" id="9781287at2"/>
<evidence type="ECO:0000256" key="1">
    <source>
        <dbReference type="SAM" id="Phobius"/>
    </source>
</evidence>
<feature type="transmembrane region" description="Helical" evidence="1">
    <location>
        <begin position="69"/>
        <end position="88"/>
    </location>
</feature>
<dbReference type="EMBL" id="CP023275">
    <property type="protein sequence ID" value="ATB69539.1"/>
    <property type="molecule type" value="Genomic_DNA"/>
</dbReference>
<proteinExistence type="predicted"/>
<evidence type="ECO:0000313" key="2">
    <source>
        <dbReference type="EMBL" id="ATB69539.1"/>
    </source>
</evidence>
<dbReference type="RefSeq" id="WP_096046598.1">
    <property type="nucleotide sequence ID" value="NZ_CP023275.1"/>
</dbReference>
<gene>
    <name evidence="2" type="ORF">SJPD1_1430</name>
</gene>
<reference evidence="3" key="1">
    <citation type="submission" date="2017-09" db="EMBL/GenBank/DDBJ databases">
        <title>The complete genome of Sulfurospirillum sp. JPD-1.</title>
        <authorList>
            <person name="Goris T."/>
        </authorList>
    </citation>
    <scope>NUCLEOTIDE SEQUENCE [LARGE SCALE GENOMIC DNA]</scope>
    <source>
        <strain evidence="3">JPD-1</strain>
    </source>
</reference>
<keyword evidence="1" id="KW-0472">Membrane</keyword>